<evidence type="ECO:0000313" key="3">
    <source>
        <dbReference type="EMBL" id="WNM20069.1"/>
    </source>
</evidence>
<dbReference type="Gene3D" id="2.60.40.4070">
    <property type="match status" value="1"/>
</dbReference>
<sequence length="1296" mass="146168">MKKKIKYLLIAMCCFFGFSQEKGTLQLIWKDKESFSVGNAKFNIPQFNKENLQFDSYKASLYYFITLESNTFNEGSTVDIKNPVFEIISETSLGDLNKKEIPSSLNSQFKFIIARDKVLGQIFLSPIIKENNVFKKLIRFDYVVNSSGLRNSSFSNSVPQVGNSVLSSGEWYRFYVQKSGVYKISRSFLSSLGMNTNVDPRKIKIFGSGGRMVPLLNSVEYPFDLTENAIQFIGESDGVFDNQDYILFYAEGMDNWSQDNQTNLNLYADKAYYYVTTSGGSGKRITDMVQPTSTPTATITSFDDYQFHEIDRENIAKLGRVWFGEQFSINNEQIFDFNFPNLVTSVPTQFSIHVAAASSAVTNFKAEANGQLIGQVNMSAISQNSSAEAYDYTIKNNVAVSSNTVTVKITYDNSGVPSSKGYLDYINIKAKRELKGTGKQFRFQHDDAASTIGVGSFQISNASGISQIWDVTDIYNVTKVENTSQNAFSFSANLGEVRKYIAVEPSDYFSPLKESKSRVENQNIKGTVFKNAQNQFQDVDYLIITPKFLNAQAEKLANFHRNNSQMSVKVLNLENIYQEFSSGKQDIGAIRNFIRYVYFNASSTDKRVKYVNLFGDGSYDFKDRVSGNTNIVPIYQSLNSYTESEASFASDDFYGLMDDNEGRIDYFTSSGNWVLDIRGVDIAVGRMIVSTTKQADEMVNKVIEYHDIKSYGSWRNNYVSIADDPNPDKPGDKQLQYYQNRLTDNIIEQKPFLNQKKILLDAYVQETSAGGKRYPKAREEIFASFEKGALVFNYLGHGGEDGLTEERVWEKSDGQNLNNRYKYPLFITITCDFSRFDNPFRPTAGEYTYWNPKGGAISMITTIRSIGQGPAQFFNDKLAQYLFSFGSDEYTSIAESLRMAKNFSPNSSTNVVFYLGDPALMLAIPRPKVVLTLVNDMPITGPIDDFKSLAYVKLNGEVLDENNNLLSSYNGELAVNIFDKNITANTLRNDGEDAIINDAFQTAPTMPFVKLGETIFRGNASVVNGKFEFGFVVPRDIRIPVDNGRISFYAKRNQIRLDKTGYNTDIKVGGINTNAAVDNTGPRVKLYMNDETFVNGGITNKSPFLLALLEDENGINTASGIGHDIVGILDGDESNPYIMNDYYETELDDYTKGRVYFPYRNLEPGLHTITFKAWDVYNNPITAEIQFVVVGDDSITLKNVLNYPNPFVNYTEFWFSHNRPFEPLEVQVQVMTITGKIVWTKNQTVTTDGFLSREITWDGKDDFGDRIGKGVYVYKLTVKSTLSNKKTEKIEKLVIL</sequence>
<dbReference type="RefSeq" id="WP_313325178.1">
    <property type="nucleotide sequence ID" value="NZ_CP134878.1"/>
</dbReference>
<reference evidence="3 5" key="1">
    <citation type="submission" date="2023-09" db="EMBL/GenBank/DDBJ databases">
        <title>Flavobacterium sp. a novel bacteria isolate from Pepper rhizosphere.</title>
        <authorList>
            <person name="Peng Y."/>
            <person name="Lee J."/>
        </authorList>
    </citation>
    <scope>NUCLEOTIDE SEQUENCE</scope>
    <source>
        <strain evidence="3">PMR2A8</strain>
        <strain evidence="4 5">PMTSA4</strain>
    </source>
</reference>
<name>A0AA96J926_9FLAO</name>
<evidence type="ECO:0000313" key="4">
    <source>
        <dbReference type="EMBL" id="WNM21458.1"/>
    </source>
</evidence>
<keyword evidence="5" id="KW-1185">Reference proteome</keyword>
<dbReference type="Proteomes" id="UP001304515">
    <property type="component" value="Chromosome"/>
</dbReference>
<dbReference type="EMBL" id="CP134878">
    <property type="protein sequence ID" value="WNM20069.1"/>
    <property type="molecule type" value="Genomic_DNA"/>
</dbReference>
<dbReference type="NCBIfam" id="NF033707">
    <property type="entry name" value="T9SS_sortase"/>
    <property type="match status" value="1"/>
</dbReference>
<dbReference type="GO" id="GO:0008234">
    <property type="term" value="F:cysteine-type peptidase activity"/>
    <property type="evidence" value="ECO:0007669"/>
    <property type="project" value="InterPro"/>
</dbReference>
<dbReference type="KEGG" id="fcj:RN605_12340"/>
<evidence type="ECO:0000256" key="1">
    <source>
        <dbReference type="ARBA" id="ARBA00022729"/>
    </source>
</evidence>
<protein>
    <submittedName>
        <fullName evidence="3">Type IX secretion system sortase PorU</fullName>
    </submittedName>
</protein>
<dbReference type="Gene3D" id="3.40.50.1460">
    <property type="match status" value="1"/>
</dbReference>
<dbReference type="InterPro" id="IPR029031">
    <property type="entry name" value="Gingipain_N_sf"/>
</dbReference>
<gene>
    <name evidence="3" type="primary">porU</name>
    <name evidence="4" type="ORF">RN605_12340</name>
    <name evidence="3" type="ORF">RN608_05170</name>
</gene>
<dbReference type="InterPro" id="IPR029030">
    <property type="entry name" value="Caspase-like_dom_sf"/>
</dbReference>
<feature type="domain" description="Gingipain" evidence="2">
    <location>
        <begin position="541"/>
        <end position="922"/>
    </location>
</feature>
<accession>A0AA96F1X7</accession>
<evidence type="ECO:0000259" key="2">
    <source>
        <dbReference type="Pfam" id="PF01364"/>
    </source>
</evidence>
<accession>A0AA96J926</accession>
<dbReference type="CDD" id="cd02258">
    <property type="entry name" value="Peptidase_C25_N"/>
    <property type="match status" value="1"/>
</dbReference>
<dbReference type="InterPro" id="IPR001769">
    <property type="entry name" value="Gingipain"/>
</dbReference>
<organism evidence="3">
    <name type="scientific">Flavobacterium capsici</name>
    <dbReference type="NCBI Taxonomy" id="3075618"/>
    <lineage>
        <taxon>Bacteria</taxon>
        <taxon>Pseudomonadati</taxon>
        <taxon>Bacteroidota</taxon>
        <taxon>Flavobacteriia</taxon>
        <taxon>Flavobacteriales</taxon>
        <taxon>Flavobacteriaceae</taxon>
        <taxon>Flavobacterium</taxon>
    </lineage>
</organism>
<dbReference type="GO" id="GO:0006508">
    <property type="term" value="P:proteolysis"/>
    <property type="evidence" value="ECO:0007669"/>
    <property type="project" value="InterPro"/>
</dbReference>
<dbReference type="SUPFAM" id="SSF52129">
    <property type="entry name" value="Caspase-like"/>
    <property type="match status" value="1"/>
</dbReference>
<keyword evidence="1" id="KW-0732">Signal</keyword>
<dbReference type="Gene3D" id="3.40.50.10390">
    <property type="entry name" value="Gingipain r, domain 1"/>
    <property type="match status" value="1"/>
</dbReference>
<evidence type="ECO:0000313" key="5">
    <source>
        <dbReference type="Proteomes" id="UP001304515"/>
    </source>
</evidence>
<dbReference type="EMBL" id="CP134890">
    <property type="protein sequence ID" value="WNM21458.1"/>
    <property type="molecule type" value="Genomic_DNA"/>
</dbReference>
<dbReference type="Pfam" id="PF01364">
    <property type="entry name" value="Peptidase_C25"/>
    <property type="match status" value="1"/>
</dbReference>
<proteinExistence type="predicted"/>